<feature type="transmembrane region" description="Helical" evidence="1">
    <location>
        <begin position="44"/>
        <end position="66"/>
    </location>
</feature>
<evidence type="ECO:0000256" key="1">
    <source>
        <dbReference type="SAM" id="Phobius"/>
    </source>
</evidence>
<name>A0A5C1A831_9BACT</name>
<evidence type="ECO:0000313" key="3">
    <source>
        <dbReference type="Proteomes" id="UP000324974"/>
    </source>
</evidence>
<dbReference type="AlphaFoldDB" id="A0A5C1A831"/>
<keyword evidence="1" id="KW-0812">Transmembrane</keyword>
<dbReference type="Proteomes" id="UP000324974">
    <property type="component" value="Chromosome"/>
</dbReference>
<dbReference type="EMBL" id="CP042425">
    <property type="protein sequence ID" value="QEL15361.1"/>
    <property type="molecule type" value="Genomic_DNA"/>
</dbReference>
<keyword evidence="3" id="KW-1185">Reference proteome</keyword>
<proteinExistence type="predicted"/>
<dbReference type="RefSeq" id="WP_149110183.1">
    <property type="nucleotide sequence ID" value="NZ_CP042425.1"/>
</dbReference>
<evidence type="ECO:0008006" key="4">
    <source>
        <dbReference type="Google" id="ProtNLM"/>
    </source>
</evidence>
<dbReference type="KEGG" id="lrs:PX52LOC_02276"/>
<evidence type="ECO:0000313" key="2">
    <source>
        <dbReference type="EMBL" id="QEL15361.1"/>
    </source>
</evidence>
<accession>A0A5C1A831</accession>
<keyword evidence="1" id="KW-0472">Membrane</keyword>
<organism evidence="2 3">
    <name type="scientific">Limnoglobus roseus</name>
    <dbReference type="NCBI Taxonomy" id="2598579"/>
    <lineage>
        <taxon>Bacteria</taxon>
        <taxon>Pseudomonadati</taxon>
        <taxon>Planctomycetota</taxon>
        <taxon>Planctomycetia</taxon>
        <taxon>Gemmatales</taxon>
        <taxon>Gemmataceae</taxon>
        <taxon>Limnoglobus</taxon>
    </lineage>
</organism>
<protein>
    <recommendedName>
        <fullName evidence="4">DUF4190 domain-containing protein</fullName>
    </recommendedName>
</protein>
<gene>
    <name evidence="2" type="ORF">PX52LOC_02276</name>
</gene>
<sequence>MTSDVPTPATIEPVAHGETPLAFTTRRGLATASFSLGLWGSLTFWWFPFGMWVGLIALGIGTVAQLMGWRANSNRDSLATVGQVLGAMAATTAYTCCRVMQYFFENYTPTWP</sequence>
<keyword evidence="1" id="KW-1133">Transmembrane helix</keyword>
<reference evidence="3" key="1">
    <citation type="submission" date="2019-08" db="EMBL/GenBank/DDBJ databases">
        <title>Limnoglobus roseus gen. nov., sp. nov., a novel freshwater planctomycete with a giant genome from the family Gemmataceae.</title>
        <authorList>
            <person name="Kulichevskaya I.S."/>
            <person name="Naumoff D.G."/>
            <person name="Miroshnikov K."/>
            <person name="Ivanova A."/>
            <person name="Philippov D.A."/>
            <person name="Hakobyan A."/>
            <person name="Rijpstra I.C."/>
            <person name="Sinninghe Damste J.S."/>
            <person name="Liesack W."/>
            <person name="Dedysh S.N."/>
        </authorList>
    </citation>
    <scope>NUCLEOTIDE SEQUENCE [LARGE SCALE GENOMIC DNA]</scope>
    <source>
        <strain evidence="3">PX52</strain>
    </source>
</reference>